<keyword evidence="1" id="KW-0812">Transmembrane</keyword>
<sequence length="85" mass="9153">MNRRGTGIIFISIGAFLYGIRYISAAIFGSNVSSWNESLFQAMLDSVGSGPVILSVLSFIIGIIYLIISEFGESLKASIEKAKSD</sequence>
<feature type="transmembrane region" description="Helical" evidence="1">
    <location>
        <begin position="48"/>
        <end position="68"/>
    </location>
</feature>
<dbReference type="Proteomes" id="UP000076967">
    <property type="component" value="Unassembled WGS sequence"/>
</dbReference>
<evidence type="ECO:0000313" key="3">
    <source>
        <dbReference type="Proteomes" id="UP000076967"/>
    </source>
</evidence>
<evidence type="ECO:0000313" key="2">
    <source>
        <dbReference type="EMBL" id="OAB45265.1"/>
    </source>
</evidence>
<organism evidence="2 3">
    <name type="scientific">Paenibacillus glacialis</name>
    <dbReference type="NCBI Taxonomy" id="494026"/>
    <lineage>
        <taxon>Bacteria</taxon>
        <taxon>Bacillati</taxon>
        <taxon>Bacillota</taxon>
        <taxon>Bacilli</taxon>
        <taxon>Bacillales</taxon>
        <taxon>Paenibacillaceae</taxon>
        <taxon>Paenibacillus</taxon>
    </lineage>
</organism>
<evidence type="ECO:0000256" key="1">
    <source>
        <dbReference type="SAM" id="Phobius"/>
    </source>
</evidence>
<dbReference type="OrthoDB" id="2645700at2"/>
<name>A0A168N0W4_9BACL</name>
<dbReference type="STRING" id="494026.PGLA_03125"/>
<accession>A0A168N0W4</accession>
<dbReference type="RefSeq" id="WP_068528552.1">
    <property type="nucleotide sequence ID" value="NZ_LVJH01000003.1"/>
</dbReference>
<comment type="caution">
    <text evidence="2">The sequence shown here is derived from an EMBL/GenBank/DDBJ whole genome shotgun (WGS) entry which is preliminary data.</text>
</comment>
<reference evidence="2 3" key="1">
    <citation type="submission" date="2016-03" db="EMBL/GenBank/DDBJ databases">
        <title>Draft genome sequence of Paenibacillus glacialis DSM 22343.</title>
        <authorList>
            <person name="Shin S.-K."/>
            <person name="Yi H."/>
        </authorList>
    </citation>
    <scope>NUCLEOTIDE SEQUENCE [LARGE SCALE GENOMIC DNA]</scope>
    <source>
        <strain evidence="2 3">DSM 22343</strain>
    </source>
</reference>
<dbReference type="EMBL" id="LVJH01000003">
    <property type="protein sequence ID" value="OAB45265.1"/>
    <property type="molecule type" value="Genomic_DNA"/>
</dbReference>
<feature type="transmembrane region" description="Helical" evidence="1">
    <location>
        <begin position="7"/>
        <end position="28"/>
    </location>
</feature>
<keyword evidence="1" id="KW-0472">Membrane</keyword>
<keyword evidence="3" id="KW-1185">Reference proteome</keyword>
<proteinExistence type="predicted"/>
<dbReference type="AlphaFoldDB" id="A0A168N0W4"/>
<keyword evidence="1" id="KW-1133">Transmembrane helix</keyword>
<protein>
    <submittedName>
        <fullName evidence="2">Uncharacterized protein</fullName>
    </submittedName>
</protein>
<gene>
    <name evidence="2" type="ORF">PGLA_03125</name>
</gene>